<gene>
    <name evidence="1" type="ORF">CKA38_03520</name>
</gene>
<name>A0A2U8E0V0_9BACT</name>
<keyword evidence="2" id="KW-1185">Reference proteome</keyword>
<organism evidence="1 2">
    <name type="scientific">Ereboglobus luteus</name>
    <dbReference type="NCBI Taxonomy" id="1796921"/>
    <lineage>
        <taxon>Bacteria</taxon>
        <taxon>Pseudomonadati</taxon>
        <taxon>Verrucomicrobiota</taxon>
        <taxon>Opitutia</taxon>
        <taxon>Opitutales</taxon>
        <taxon>Opitutaceae</taxon>
        <taxon>Ereboglobus</taxon>
    </lineage>
</organism>
<dbReference type="AlphaFoldDB" id="A0A2U8E0V0"/>
<dbReference type="RefSeq" id="WP_152032650.1">
    <property type="nucleotide sequence ID" value="NZ_CP023004.1"/>
</dbReference>
<reference evidence="1 2" key="1">
    <citation type="journal article" date="2018" name="Syst. Appl. Microbiol.">
        <title>Ereboglobus luteus gen. nov. sp. nov. from cockroach guts, and new insights into the oxygen relationship of the genera Opitutus and Didymococcus (Verrucomicrobia: Opitutaceae).</title>
        <authorList>
            <person name="Tegtmeier D."/>
            <person name="Belitz A."/>
            <person name="Radek R."/>
            <person name="Heimerl T."/>
            <person name="Brune A."/>
        </authorList>
    </citation>
    <scope>NUCLEOTIDE SEQUENCE [LARGE SCALE GENOMIC DNA]</scope>
    <source>
        <strain evidence="1 2">Ho45</strain>
    </source>
</reference>
<dbReference type="Proteomes" id="UP000244896">
    <property type="component" value="Chromosome"/>
</dbReference>
<evidence type="ECO:0000313" key="2">
    <source>
        <dbReference type="Proteomes" id="UP000244896"/>
    </source>
</evidence>
<sequence length="155" mass="17735">MFDFIKNLFRPKQKQLLPTLTDSLFGPLVHFPAAGLWAGQIQFPPVEGEVEILIEADDSGPGETQRAFFNELVSRWPEVQSAIGEILFPPMKKWAKRDYDESNPWGYFDLRGIRIPSLTAEPAEWAISYWCPSVKHHFDVQMSGWTPDGLDISRK</sequence>
<proteinExistence type="predicted"/>
<dbReference type="EMBL" id="CP023004">
    <property type="protein sequence ID" value="AWI08441.1"/>
    <property type="molecule type" value="Genomic_DNA"/>
</dbReference>
<protein>
    <submittedName>
        <fullName evidence="1">Uncharacterized protein</fullName>
    </submittedName>
</protein>
<accession>A0A2U8E0V0</accession>
<dbReference type="OrthoDB" id="1431262at2"/>
<evidence type="ECO:0000313" key="1">
    <source>
        <dbReference type="EMBL" id="AWI08441.1"/>
    </source>
</evidence>
<dbReference type="KEGG" id="elut:CKA38_03520"/>